<dbReference type="EMBL" id="CADCXN010000080">
    <property type="protein sequence ID" value="CAA9891840.1"/>
    <property type="molecule type" value="Genomic_DNA"/>
</dbReference>
<reference evidence="1 2" key="1">
    <citation type="submission" date="2020-02" db="EMBL/GenBank/DDBJ databases">
        <authorList>
            <person name="Hogendoorn C."/>
        </authorList>
    </citation>
    <scope>NUCLEOTIDE SEQUENCE [LARGE SCALE GENOMIC DNA]</scope>
    <source>
        <strain evidence="1">METHB21</strain>
    </source>
</reference>
<accession>A0A8S0XK72</accession>
<gene>
    <name evidence="1" type="ORF">METHB2_50111</name>
</gene>
<evidence type="ECO:0000313" key="1">
    <source>
        <dbReference type="EMBL" id="CAA9891840.1"/>
    </source>
</evidence>
<keyword evidence="2" id="KW-1185">Reference proteome</keyword>
<dbReference type="AlphaFoldDB" id="A0A8S0XK72"/>
<protein>
    <submittedName>
        <fullName evidence="1">Uncharacterized protein</fullName>
    </submittedName>
</protein>
<dbReference type="Proteomes" id="UP000494216">
    <property type="component" value="Unassembled WGS sequence"/>
</dbReference>
<name>A0A8S0XK72_9GAMM</name>
<sequence length="148" mass="16041">MIMKKECDLCHQPLTDYQVLFDRRIERMEYLPMGDDFQAVAMVLSCDGIACYCSTDCSAVGVQKGLQERGISKTGGSIGPLTSCAKCGGLVDMTRPHAHYLEMEVIVHKTPTQTSLTVLYDEGLADVCINCEPDGAFLAVTQQAAALA</sequence>
<evidence type="ECO:0000313" key="2">
    <source>
        <dbReference type="Proteomes" id="UP000494216"/>
    </source>
</evidence>
<organism evidence="1 2">
    <name type="scientific">Candidatus Methylobacter favarea</name>
    <dbReference type="NCBI Taxonomy" id="2707345"/>
    <lineage>
        <taxon>Bacteria</taxon>
        <taxon>Pseudomonadati</taxon>
        <taxon>Pseudomonadota</taxon>
        <taxon>Gammaproteobacteria</taxon>
        <taxon>Methylococcales</taxon>
        <taxon>Methylococcaceae</taxon>
        <taxon>Methylobacter</taxon>
    </lineage>
</organism>
<comment type="caution">
    <text evidence="1">The sequence shown here is derived from an EMBL/GenBank/DDBJ whole genome shotgun (WGS) entry which is preliminary data.</text>
</comment>
<proteinExistence type="predicted"/>